<gene>
    <name evidence="2" type="ORF">HHU12_30290</name>
</gene>
<keyword evidence="1" id="KW-0472">Membrane</keyword>
<protein>
    <submittedName>
        <fullName evidence="2">Uncharacterized protein</fullName>
    </submittedName>
</protein>
<keyword evidence="3" id="KW-1185">Reference proteome</keyword>
<organism evidence="2 3">
    <name type="scientific">Flammeovirga aprica JL-4</name>
    <dbReference type="NCBI Taxonomy" id="694437"/>
    <lineage>
        <taxon>Bacteria</taxon>
        <taxon>Pseudomonadati</taxon>
        <taxon>Bacteroidota</taxon>
        <taxon>Cytophagia</taxon>
        <taxon>Cytophagales</taxon>
        <taxon>Flammeovirgaceae</taxon>
        <taxon>Flammeovirga</taxon>
    </lineage>
</organism>
<dbReference type="EMBL" id="JABANE010000149">
    <property type="protein sequence ID" value="NME72289.1"/>
    <property type="molecule type" value="Genomic_DNA"/>
</dbReference>
<dbReference type="AlphaFoldDB" id="A0A7X9S0W1"/>
<keyword evidence="1" id="KW-1133">Transmembrane helix</keyword>
<name>A0A7X9S0W1_9BACT</name>
<keyword evidence="1" id="KW-0812">Transmembrane</keyword>
<comment type="caution">
    <text evidence="2">The sequence shown here is derived from an EMBL/GenBank/DDBJ whole genome shotgun (WGS) entry which is preliminary data.</text>
</comment>
<proteinExistence type="predicted"/>
<evidence type="ECO:0000313" key="2">
    <source>
        <dbReference type="EMBL" id="NME72289.1"/>
    </source>
</evidence>
<sequence length="141" mass="17119">MLIYIQKIQTNWTKRSRGFPNASFRNKVPEKLPIEMEITSDAVLLQETVFAEGCFDEPIRKGIQELNETQLREQRLEFEKQNEELEIHFWNEDKIKKKVGILPINSWCQIKTNRRFPMEYTWGYYKIVYNIFLVIQVRLWM</sequence>
<reference evidence="2 3" key="1">
    <citation type="submission" date="2020-04" db="EMBL/GenBank/DDBJ databases">
        <title>Flammeovirga sp. SR4, a novel species isolated from seawater.</title>
        <authorList>
            <person name="Wang X."/>
        </authorList>
    </citation>
    <scope>NUCLEOTIDE SEQUENCE [LARGE SCALE GENOMIC DNA]</scope>
    <source>
        <strain evidence="2 3">ATCC 23126</strain>
    </source>
</reference>
<feature type="transmembrane region" description="Helical" evidence="1">
    <location>
        <begin position="123"/>
        <end position="140"/>
    </location>
</feature>
<evidence type="ECO:0000313" key="3">
    <source>
        <dbReference type="Proteomes" id="UP000576082"/>
    </source>
</evidence>
<evidence type="ECO:0000256" key="1">
    <source>
        <dbReference type="SAM" id="Phobius"/>
    </source>
</evidence>
<dbReference type="Proteomes" id="UP000576082">
    <property type="component" value="Unassembled WGS sequence"/>
</dbReference>
<dbReference type="RefSeq" id="WP_169660483.1">
    <property type="nucleotide sequence ID" value="NZ_JABANE010000149.1"/>
</dbReference>
<accession>A0A7X9S0W1</accession>